<accession>A0ABW1JS04</accession>
<reference evidence="3" key="1">
    <citation type="journal article" date="2019" name="Int. J. Syst. Evol. Microbiol.">
        <title>The Global Catalogue of Microorganisms (GCM) 10K type strain sequencing project: providing services to taxonomists for standard genome sequencing and annotation.</title>
        <authorList>
            <consortium name="The Broad Institute Genomics Platform"/>
            <consortium name="The Broad Institute Genome Sequencing Center for Infectious Disease"/>
            <person name="Wu L."/>
            <person name="Ma J."/>
        </authorList>
    </citation>
    <scope>NUCLEOTIDE SEQUENCE [LARGE SCALE GENOMIC DNA]</scope>
    <source>
        <strain evidence="3">CCUG 36956</strain>
    </source>
</reference>
<feature type="transmembrane region" description="Helical" evidence="1">
    <location>
        <begin position="126"/>
        <end position="148"/>
    </location>
</feature>
<dbReference type="EMBL" id="JBHSQN010000007">
    <property type="protein sequence ID" value="MFC6011787.1"/>
    <property type="molecule type" value="Genomic_DNA"/>
</dbReference>
<keyword evidence="1" id="KW-1133">Transmembrane helix</keyword>
<evidence type="ECO:0000313" key="3">
    <source>
        <dbReference type="Proteomes" id="UP001596223"/>
    </source>
</evidence>
<keyword evidence="1" id="KW-0812">Transmembrane</keyword>
<dbReference type="Proteomes" id="UP001596223">
    <property type="component" value="Unassembled WGS sequence"/>
</dbReference>
<feature type="transmembrane region" description="Helical" evidence="1">
    <location>
        <begin position="93"/>
        <end position="114"/>
    </location>
</feature>
<dbReference type="RefSeq" id="WP_378604116.1">
    <property type="nucleotide sequence ID" value="NZ_JBHSQN010000007.1"/>
</dbReference>
<protein>
    <submittedName>
        <fullName evidence="2">Uncharacterized protein</fullName>
    </submittedName>
</protein>
<comment type="caution">
    <text evidence="2">The sequence shown here is derived from an EMBL/GenBank/DDBJ whole genome shotgun (WGS) entry which is preliminary data.</text>
</comment>
<organism evidence="2 3">
    <name type="scientific">Nocardia lasii</name>
    <dbReference type="NCBI Taxonomy" id="1616107"/>
    <lineage>
        <taxon>Bacteria</taxon>
        <taxon>Bacillati</taxon>
        <taxon>Actinomycetota</taxon>
        <taxon>Actinomycetes</taxon>
        <taxon>Mycobacteriales</taxon>
        <taxon>Nocardiaceae</taxon>
        <taxon>Nocardia</taxon>
    </lineage>
</organism>
<name>A0ABW1JS04_9NOCA</name>
<gene>
    <name evidence="2" type="ORF">ACFP3H_12060</name>
</gene>
<evidence type="ECO:0000256" key="1">
    <source>
        <dbReference type="SAM" id="Phobius"/>
    </source>
</evidence>
<keyword evidence="3" id="KW-1185">Reference proteome</keyword>
<evidence type="ECO:0000313" key="2">
    <source>
        <dbReference type="EMBL" id="MFC6011787.1"/>
    </source>
</evidence>
<keyword evidence="1" id="KW-0472">Membrane</keyword>
<proteinExistence type="predicted"/>
<sequence>MVDQRFSRFTLTEALPPICIQHGRSAVAWSETAITFDGTQQYTTAYGLKESYIGEDGLLTKGLNKSASRIPDADSVLHAKLPMCCWCRFRTGLYSFAFLAGVFAAICTLVGALAAQQAGRMDLAKYFAFAIFPGWIPIGMIVLVTLFNRVQPTLNARRTADRRGIAVRAHPRFIAQYESRPDPQNNPEPGFT</sequence>